<dbReference type="PANTHER" id="PTHR15708">
    <property type="entry name" value="ACTIN BUNDLING/MISSING IN METASTASIS-RELATED"/>
    <property type="match status" value="1"/>
</dbReference>
<feature type="domain" description="IMD" evidence="2">
    <location>
        <begin position="22"/>
        <end position="77"/>
    </location>
</feature>
<dbReference type="SUPFAM" id="SSF103657">
    <property type="entry name" value="BAR/IMD domain-like"/>
    <property type="match status" value="1"/>
</dbReference>
<name>A0ABV0QJB3_9TELE</name>
<feature type="signal peptide" evidence="1">
    <location>
        <begin position="1"/>
        <end position="23"/>
    </location>
</feature>
<dbReference type="Pfam" id="PF08397">
    <property type="entry name" value="IMD"/>
    <property type="match status" value="1"/>
</dbReference>
<proteinExistence type="predicted"/>
<sequence>MRFMPHVMTSVFLCMCLYSVSEGRGDFQPQLNSAMQDVSDKYILLEETEKQALRKALIEERQRFCCFVALLQPVVTKLNNHNDDNLPI</sequence>
<dbReference type="InterPro" id="IPR027267">
    <property type="entry name" value="AH/BAR_dom_sf"/>
</dbReference>
<feature type="chain" id="PRO_5047182431" evidence="1">
    <location>
        <begin position="24"/>
        <end position="88"/>
    </location>
</feature>
<accession>A0ABV0QJB3</accession>
<dbReference type="InterPro" id="IPR013606">
    <property type="entry name" value="I-BAR_dom"/>
</dbReference>
<keyword evidence="4" id="KW-1185">Reference proteome</keyword>
<protein>
    <submittedName>
        <fullName evidence="3">Metastasis suppressor protein 1</fullName>
    </submittedName>
</protein>
<organism evidence="3 4">
    <name type="scientific">Xenoophorus captivus</name>
    <dbReference type="NCBI Taxonomy" id="1517983"/>
    <lineage>
        <taxon>Eukaryota</taxon>
        <taxon>Metazoa</taxon>
        <taxon>Chordata</taxon>
        <taxon>Craniata</taxon>
        <taxon>Vertebrata</taxon>
        <taxon>Euteleostomi</taxon>
        <taxon>Actinopterygii</taxon>
        <taxon>Neopterygii</taxon>
        <taxon>Teleostei</taxon>
        <taxon>Neoteleostei</taxon>
        <taxon>Acanthomorphata</taxon>
        <taxon>Ovalentaria</taxon>
        <taxon>Atherinomorphae</taxon>
        <taxon>Cyprinodontiformes</taxon>
        <taxon>Goodeidae</taxon>
        <taxon>Xenoophorus</taxon>
    </lineage>
</organism>
<evidence type="ECO:0000259" key="2">
    <source>
        <dbReference type="Pfam" id="PF08397"/>
    </source>
</evidence>
<dbReference type="Gene3D" id="1.20.1270.60">
    <property type="entry name" value="Arfaptin homology (AH) domain/BAR domain"/>
    <property type="match status" value="1"/>
</dbReference>
<evidence type="ECO:0000313" key="4">
    <source>
        <dbReference type="Proteomes" id="UP001434883"/>
    </source>
</evidence>
<dbReference type="Proteomes" id="UP001434883">
    <property type="component" value="Unassembled WGS sequence"/>
</dbReference>
<gene>
    <name evidence="3" type="primary">MTSS1_2</name>
    <name evidence="3" type="ORF">XENOCAPTIV_019970</name>
</gene>
<evidence type="ECO:0000313" key="3">
    <source>
        <dbReference type="EMBL" id="MEQ2195895.1"/>
    </source>
</evidence>
<evidence type="ECO:0000256" key="1">
    <source>
        <dbReference type="SAM" id="SignalP"/>
    </source>
</evidence>
<comment type="caution">
    <text evidence="3">The sequence shown here is derived from an EMBL/GenBank/DDBJ whole genome shotgun (WGS) entry which is preliminary data.</text>
</comment>
<dbReference type="InterPro" id="IPR030127">
    <property type="entry name" value="MTSS1/MTSS2"/>
</dbReference>
<reference evidence="3 4" key="1">
    <citation type="submission" date="2021-06" db="EMBL/GenBank/DDBJ databases">
        <authorList>
            <person name="Palmer J.M."/>
        </authorList>
    </citation>
    <scope>NUCLEOTIDE SEQUENCE [LARGE SCALE GENOMIC DNA]</scope>
    <source>
        <strain evidence="3 4">XC_2019</strain>
        <tissue evidence="3">Muscle</tissue>
    </source>
</reference>
<dbReference type="EMBL" id="JAHRIN010012678">
    <property type="protein sequence ID" value="MEQ2195895.1"/>
    <property type="molecule type" value="Genomic_DNA"/>
</dbReference>
<dbReference type="PANTHER" id="PTHR15708:SF10">
    <property type="entry name" value="PROTEIN MTSS 1"/>
    <property type="match status" value="1"/>
</dbReference>
<keyword evidence="1" id="KW-0732">Signal</keyword>